<dbReference type="EMBL" id="JACHWX010000011">
    <property type="protein sequence ID" value="MBB3057026.1"/>
    <property type="molecule type" value="Genomic_DNA"/>
</dbReference>
<dbReference type="InterPro" id="IPR035093">
    <property type="entry name" value="RelE/ParE_toxin_dom_sf"/>
</dbReference>
<reference evidence="1" key="1">
    <citation type="submission" date="2020-08" db="EMBL/GenBank/DDBJ databases">
        <title>Genomic Encyclopedia of Type Strains, Phase III (KMG-III): the genomes of soil and plant-associated and newly described type strains.</title>
        <authorList>
            <person name="Whitman W."/>
        </authorList>
    </citation>
    <scope>NUCLEOTIDE SEQUENCE [LARGE SCALE GENOMIC DNA]</scope>
    <source>
        <strain evidence="1">CECT 8628</strain>
    </source>
</reference>
<dbReference type="Proteomes" id="UP000539265">
    <property type="component" value="Unassembled WGS sequence"/>
</dbReference>
<protein>
    <submittedName>
        <fullName evidence="1">Plasmid stabilization system protein ParE</fullName>
    </submittedName>
</protein>
<keyword evidence="2" id="KW-1185">Reference proteome</keyword>
<dbReference type="AlphaFoldDB" id="A0A839SGS7"/>
<organism evidence="1 2">
    <name type="scientific">Mucilaginibacter gotjawali</name>
    <dbReference type="NCBI Taxonomy" id="1550579"/>
    <lineage>
        <taxon>Bacteria</taxon>
        <taxon>Pseudomonadati</taxon>
        <taxon>Bacteroidota</taxon>
        <taxon>Sphingobacteriia</taxon>
        <taxon>Sphingobacteriales</taxon>
        <taxon>Sphingobacteriaceae</taxon>
        <taxon>Mucilaginibacter</taxon>
    </lineage>
</organism>
<gene>
    <name evidence="1" type="ORF">FHS11_003454</name>
</gene>
<proteinExistence type="predicted"/>
<sequence>MAEKVPHKIIYTQRSLANIRAIRSYLLYKFTQKEVDNLYRLINEFESVVAVFPQLYPLITGSKKVRRAVLSKQLSVFYTFSKDALRIAAILDNRMDNAKWPR</sequence>
<evidence type="ECO:0000313" key="2">
    <source>
        <dbReference type="Proteomes" id="UP000539265"/>
    </source>
</evidence>
<dbReference type="RefSeq" id="WP_096355689.1">
    <property type="nucleotide sequence ID" value="NZ_AP017313.1"/>
</dbReference>
<dbReference type="Gene3D" id="3.30.2310.20">
    <property type="entry name" value="RelE-like"/>
    <property type="match status" value="1"/>
</dbReference>
<evidence type="ECO:0000313" key="1">
    <source>
        <dbReference type="EMBL" id="MBB3057026.1"/>
    </source>
</evidence>
<accession>A0A839SGS7</accession>
<comment type="caution">
    <text evidence="1">The sequence shown here is derived from an EMBL/GenBank/DDBJ whole genome shotgun (WGS) entry which is preliminary data.</text>
</comment>
<name>A0A839SGS7_9SPHI</name>
<dbReference type="OrthoDB" id="798624at2"/>